<protein>
    <submittedName>
        <fullName evidence="2">RNA-directed DNA polymerase</fullName>
    </submittedName>
</protein>
<geneLocation type="plasmid" evidence="2">
    <name>p1</name>
</geneLocation>
<proteinExistence type="predicted"/>
<dbReference type="PROSITE" id="PS50878">
    <property type="entry name" value="RT_POL"/>
    <property type="match status" value="1"/>
</dbReference>
<keyword evidence="2" id="KW-0695">RNA-directed DNA polymerase</keyword>
<dbReference type="SUPFAM" id="SSF56672">
    <property type="entry name" value="DNA/RNA polymerases"/>
    <property type="match status" value="1"/>
</dbReference>
<keyword evidence="2" id="KW-0548">Nucleotidyltransferase</keyword>
<dbReference type="Pfam" id="PF00078">
    <property type="entry name" value="RVT_1"/>
    <property type="match status" value="1"/>
</dbReference>
<dbReference type="InterPro" id="IPR000477">
    <property type="entry name" value="RT_dom"/>
</dbReference>
<dbReference type="InterPro" id="IPR043502">
    <property type="entry name" value="DNA/RNA_pol_sf"/>
</dbReference>
<dbReference type="AlphaFoldDB" id="A0A4D8R4A4"/>
<evidence type="ECO:0000259" key="1">
    <source>
        <dbReference type="PROSITE" id="PS50878"/>
    </source>
</evidence>
<keyword evidence="2" id="KW-0614">Plasmid</keyword>
<dbReference type="CDD" id="cd01646">
    <property type="entry name" value="RT_Bac_retron_I"/>
    <property type="match status" value="1"/>
</dbReference>
<dbReference type="GO" id="GO:0003964">
    <property type="term" value="F:RNA-directed DNA polymerase activity"/>
    <property type="evidence" value="ECO:0007669"/>
    <property type="project" value="UniProtKB-KW"/>
</dbReference>
<sequence>MLYRRCDIAIAILYPVRDADMPSARIRHQEIFSALMHSAYLPAEVPPAITTRHFAAYCKVNYNSIKSKETSVLSKIVTRFDKFNVPRENQTRRDLALVHPASQARVSMVITKNHREIRTIIGESQISLYNPEPDLKNYRAFKGVSFANLDKKRSDIARRSCYVLSADISRFFYTIYTHSIPWAVLGKTKVKELMNGGKKGKKGGKPFHWTDELDRALQSCQSRETFGIPVGPDTSRIIAEVLLSGIHNDEGVAKSIGGRPGFRLVDDFFIGFNSELECASTLTSLRNALSNYNLQLNDDKTALKPSQAIFMDRWRYELMQQRIRQEDAKSQANDIRKLTDLALYHAHSLGNSFPVKWIVQKLISIQYDDGNFGLILSTLLRLSREFPVCISHVATFIINNKKKCQGPLAISLIHEWLSVVFKTHARHSHDFEVAWALVICGALKIKVSRAEFSDYHSSTCSAVYAILGLLNEKGLLKEKFAAFNWRATVKKEGIDGEHWLVYYESVRRKWTKDKQMVSNVKNHPFMSDLLNNGVTFLDDTIFGDVSINLAKRRIRKINSMLMIHDEDHMDESSFGLASM</sequence>
<keyword evidence="2" id="KW-0808">Transferase</keyword>
<dbReference type="EMBL" id="CP032346">
    <property type="protein sequence ID" value="QCO17908.1"/>
    <property type="molecule type" value="Genomic_DNA"/>
</dbReference>
<accession>A0A4D8R4A4</accession>
<gene>
    <name evidence="2" type="ORF">D3869_14925</name>
</gene>
<organism evidence="2 3">
    <name type="scientific">Azospirillum brasilense</name>
    <dbReference type="NCBI Taxonomy" id="192"/>
    <lineage>
        <taxon>Bacteria</taxon>
        <taxon>Pseudomonadati</taxon>
        <taxon>Pseudomonadota</taxon>
        <taxon>Alphaproteobacteria</taxon>
        <taxon>Rhodospirillales</taxon>
        <taxon>Azospirillaceae</taxon>
        <taxon>Azospirillum</taxon>
    </lineage>
</organism>
<feature type="domain" description="Reverse transcriptase" evidence="1">
    <location>
        <begin position="46"/>
        <end position="323"/>
    </location>
</feature>
<evidence type="ECO:0000313" key="2">
    <source>
        <dbReference type="EMBL" id="QCO17908.1"/>
    </source>
</evidence>
<dbReference type="Proteomes" id="UP000298693">
    <property type="component" value="Plasmid p1"/>
</dbReference>
<evidence type="ECO:0000313" key="3">
    <source>
        <dbReference type="Proteomes" id="UP000298693"/>
    </source>
</evidence>
<name>A0A4D8R4A4_AZOBR</name>
<reference evidence="2 3" key="1">
    <citation type="submission" date="2018-09" db="EMBL/GenBank/DDBJ databases">
        <title>Whole genome based analysis of evolution and adaptive divergence in Indian and Brazilian strains of Azospirillum brasilense.</title>
        <authorList>
            <person name="Singh C."/>
            <person name="Tripathi A.K."/>
        </authorList>
    </citation>
    <scope>NUCLEOTIDE SEQUENCE [LARGE SCALE GENOMIC DNA]</scope>
    <source>
        <strain evidence="2 3">MTCC4039</strain>
        <plasmid evidence="2 3">p1</plasmid>
    </source>
</reference>